<gene>
    <name evidence="2" type="ORF">NDU88_005133</name>
</gene>
<reference evidence="2" key="1">
    <citation type="journal article" date="2022" name="bioRxiv">
        <title>Sequencing and chromosome-scale assembly of the giantPleurodeles waltlgenome.</title>
        <authorList>
            <person name="Brown T."/>
            <person name="Elewa A."/>
            <person name="Iarovenko S."/>
            <person name="Subramanian E."/>
            <person name="Araus A.J."/>
            <person name="Petzold A."/>
            <person name="Susuki M."/>
            <person name="Suzuki K.-i.T."/>
            <person name="Hayashi T."/>
            <person name="Toyoda A."/>
            <person name="Oliveira C."/>
            <person name="Osipova E."/>
            <person name="Leigh N.D."/>
            <person name="Simon A."/>
            <person name="Yun M.H."/>
        </authorList>
    </citation>
    <scope>NUCLEOTIDE SEQUENCE</scope>
    <source>
        <strain evidence="2">20211129_DDA</strain>
        <tissue evidence="2">Liver</tissue>
    </source>
</reference>
<evidence type="ECO:0000256" key="1">
    <source>
        <dbReference type="SAM" id="MobiDB-lite"/>
    </source>
</evidence>
<protein>
    <submittedName>
        <fullName evidence="2">Uncharacterized protein</fullName>
    </submittedName>
</protein>
<name>A0AAV7WBV3_PLEWA</name>
<feature type="region of interest" description="Disordered" evidence="1">
    <location>
        <begin position="74"/>
        <end position="102"/>
    </location>
</feature>
<sequence length="167" mass="17602">MGQSGPQAESLCEVYGNPCAPQGALPITRGLLFPPHVEGSVQRSTYLPASCILTLQDQFSCSAALRGPLVEQRGSPQVILPDSGTSPLGQTEKGGAPWQGKSAVAARERRINRRGAVGEVSDAPVWRIRSDWDLEEGAARQQTRRLAGEKGSSIGAQPPALSDPDCG</sequence>
<evidence type="ECO:0000313" key="2">
    <source>
        <dbReference type="EMBL" id="KAJ1209760.1"/>
    </source>
</evidence>
<feature type="region of interest" description="Disordered" evidence="1">
    <location>
        <begin position="131"/>
        <end position="167"/>
    </location>
</feature>
<dbReference type="AlphaFoldDB" id="A0AAV7WBV3"/>
<accession>A0AAV7WBV3</accession>
<comment type="caution">
    <text evidence="2">The sequence shown here is derived from an EMBL/GenBank/DDBJ whole genome shotgun (WGS) entry which is preliminary data.</text>
</comment>
<keyword evidence="3" id="KW-1185">Reference proteome</keyword>
<dbReference type="EMBL" id="JANPWB010000002">
    <property type="protein sequence ID" value="KAJ1209760.1"/>
    <property type="molecule type" value="Genomic_DNA"/>
</dbReference>
<evidence type="ECO:0000313" key="3">
    <source>
        <dbReference type="Proteomes" id="UP001066276"/>
    </source>
</evidence>
<organism evidence="2 3">
    <name type="scientific">Pleurodeles waltl</name>
    <name type="common">Iberian ribbed newt</name>
    <dbReference type="NCBI Taxonomy" id="8319"/>
    <lineage>
        <taxon>Eukaryota</taxon>
        <taxon>Metazoa</taxon>
        <taxon>Chordata</taxon>
        <taxon>Craniata</taxon>
        <taxon>Vertebrata</taxon>
        <taxon>Euteleostomi</taxon>
        <taxon>Amphibia</taxon>
        <taxon>Batrachia</taxon>
        <taxon>Caudata</taxon>
        <taxon>Salamandroidea</taxon>
        <taxon>Salamandridae</taxon>
        <taxon>Pleurodelinae</taxon>
        <taxon>Pleurodeles</taxon>
    </lineage>
</organism>
<dbReference type="Proteomes" id="UP001066276">
    <property type="component" value="Chromosome 1_2"/>
</dbReference>
<proteinExistence type="predicted"/>